<dbReference type="InterPro" id="IPR007742">
    <property type="entry name" value="NosD_dom"/>
</dbReference>
<sequence>GRRLTLIGAPGAVVDGGGRGTVLDVAADGAVVRDLAVRGSGPRVLTVDAAVRVRGRSVRLERVRIADALYGINAERATGLVVADCRLAGRVAPGDESGSGNGIHLWYTAGATVERDTVEGFLDGIYLSFTEGTHIEASVLERCGRYGLHTMYCPSGRLIANRMSHNVAGCAIMFSNHLTIERNEFSHNRGPRTYGILLRDCSDGAFVDNRLVDNTVAVFMDNSNRNLLRGNLVEDCGWGALLFSSCDGNTFVGNAFINDDYPVALDMRFTANRFDDGHAGNYWSDNAPYDLDGDGVSDVPYSPVSTFAFVSKQYPDLAILARSPAVAALTVAERVVPALRPSEAVDRFPRVSPPRVVFAARADRPADRARPAWGAAAGFAALSLAGIAGLARGRSAA</sequence>
<dbReference type="Proteomes" id="UP000807850">
    <property type="component" value="Unassembled WGS sequence"/>
</dbReference>
<comment type="caution">
    <text evidence="2">The sequence shown here is derived from an EMBL/GenBank/DDBJ whole genome shotgun (WGS) entry which is preliminary data.</text>
</comment>
<protein>
    <submittedName>
        <fullName evidence="2">Nitrous oxide reductase family maturation protein NosD</fullName>
    </submittedName>
</protein>
<proteinExistence type="predicted"/>
<feature type="non-terminal residue" evidence="2">
    <location>
        <position position="1"/>
    </location>
</feature>
<evidence type="ECO:0000313" key="2">
    <source>
        <dbReference type="EMBL" id="MBI3539952.1"/>
    </source>
</evidence>
<dbReference type="AlphaFoldDB" id="A0A9D6L507"/>
<feature type="domain" description="Periplasmic copper-binding protein NosD beta helix" evidence="1">
    <location>
        <begin position="98"/>
        <end position="286"/>
    </location>
</feature>
<evidence type="ECO:0000313" key="3">
    <source>
        <dbReference type="Proteomes" id="UP000807850"/>
    </source>
</evidence>
<evidence type="ECO:0000259" key="1">
    <source>
        <dbReference type="Pfam" id="PF05048"/>
    </source>
</evidence>
<dbReference type="Gene3D" id="2.160.20.10">
    <property type="entry name" value="Single-stranded right-handed beta-helix, Pectin lyase-like"/>
    <property type="match status" value="1"/>
</dbReference>
<gene>
    <name evidence="2" type="primary">nosD</name>
    <name evidence="2" type="ORF">HY076_06735</name>
</gene>
<dbReference type="NCBIfam" id="TIGR03804">
    <property type="entry name" value="para_beta_helix"/>
    <property type="match status" value="2"/>
</dbReference>
<reference evidence="2" key="1">
    <citation type="submission" date="2020-07" db="EMBL/GenBank/DDBJ databases">
        <title>Huge and variable diversity of episymbiotic CPR bacteria and DPANN archaea in groundwater ecosystems.</title>
        <authorList>
            <person name="He C.Y."/>
            <person name="Keren R."/>
            <person name="Whittaker M."/>
            <person name="Farag I.F."/>
            <person name="Doudna J."/>
            <person name="Cate J.H.D."/>
            <person name="Banfield J.F."/>
        </authorList>
    </citation>
    <scope>NUCLEOTIDE SEQUENCE</scope>
    <source>
        <strain evidence="2">NC_groundwater_928_Pr1_S-0.2um_72_17</strain>
    </source>
</reference>
<dbReference type="SMART" id="SM00710">
    <property type="entry name" value="PbH1"/>
    <property type="match status" value="7"/>
</dbReference>
<dbReference type="EMBL" id="JACQAY010000218">
    <property type="protein sequence ID" value="MBI3539952.1"/>
    <property type="molecule type" value="Genomic_DNA"/>
</dbReference>
<dbReference type="InterPro" id="IPR022441">
    <property type="entry name" value="Para_beta_helix_rpt-2"/>
</dbReference>
<dbReference type="SUPFAM" id="SSF51126">
    <property type="entry name" value="Pectin lyase-like"/>
    <property type="match status" value="1"/>
</dbReference>
<organism evidence="2 3">
    <name type="scientific">Eiseniibacteriota bacterium</name>
    <dbReference type="NCBI Taxonomy" id="2212470"/>
    <lineage>
        <taxon>Bacteria</taxon>
        <taxon>Candidatus Eiseniibacteriota</taxon>
    </lineage>
</organism>
<dbReference type="InterPro" id="IPR012334">
    <property type="entry name" value="Pectin_lyas_fold"/>
</dbReference>
<dbReference type="InterPro" id="IPR006626">
    <property type="entry name" value="PbH1"/>
</dbReference>
<dbReference type="InterPro" id="IPR011050">
    <property type="entry name" value="Pectin_lyase_fold/virulence"/>
</dbReference>
<dbReference type="NCBIfam" id="TIGR04247">
    <property type="entry name" value="NosD_copper_fam"/>
    <property type="match status" value="1"/>
</dbReference>
<dbReference type="Pfam" id="PF05048">
    <property type="entry name" value="NosD"/>
    <property type="match status" value="1"/>
</dbReference>
<accession>A0A9D6L507</accession>
<name>A0A9D6L507_UNCEI</name>
<dbReference type="InterPro" id="IPR026464">
    <property type="entry name" value="NosD_copper_fam"/>
</dbReference>